<dbReference type="InterPro" id="IPR057437">
    <property type="entry name" value="PIF1/LRR1_PH"/>
</dbReference>
<reference evidence="4 5" key="1">
    <citation type="submission" date="2024-05" db="EMBL/GenBank/DDBJ databases">
        <title>Genome sequencing and assembly of Indian major carp, Cirrhinus mrigala (Hamilton, 1822).</title>
        <authorList>
            <person name="Mohindra V."/>
            <person name="Chowdhury L.M."/>
            <person name="Lal K."/>
            <person name="Jena J.K."/>
        </authorList>
    </citation>
    <scope>NUCLEOTIDE SEQUENCE [LARGE SCALE GENOMIC DNA]</scope>
    <source>
        <strain evidence="4">CM1030</strain>
        <tissue evidence="4">Blood</tissue>
    </source>
</reference>
<name>A0ABD0RSJ9_CIRMR</name>
<feature type="domain" description="PIF1/LRR1 pleckstrin homology" evidence="3">
    <location>
        <begin position="9"/>
        <end position="116"/>
    </location>
</feature>
<evidence type="ECO:0000256" key="2">
    <source>
        <dbReference type="SAM" id="MobiDB-lite"/>
    </source>
</evidence>
<dbReference type="AlphaFoldDB" id="A0ABD0RSJ9"/>
<protein>
    <recommendedName>
        <fullName evidence="3">PIF1/LRR1 pleckstrin homology domain-containing protein</fullName>
    </recommendedName>
</protein>
<evidence type="ECO:0000313" key="4">
    <source>
        <dbReference type="EMBL" id="KAL0200315.1"/>
    </source>
</evidence>
<dbReference type="Pfam" id="PF25344">
    <property type="entry name" value="PH_LRR1"/>
    <property type="match status" value="1"/>
</dbReference>
<gene>
    <name evidence="4" type="ORF">M9458_003502</name>
</gene>
<proteinExistence type="predicted"/>
<feature type="compositionally biased region" description="Basic and acidic residues" evidence="2">
    <location>
        <begin position="161"/>
        <end position="187"/>
    </location>
</feature>
<accession>A0ABD0RSJ9</accession>
<organism evidence="4 5">
    <name type="scientific">Cirrhinus mrigala</name>
    <name type="common">Mrigala</name>
    <dbReference type="NCBI Taxonomy" id="683832"/>
    <lineage>
        <taxon>Eukaryota</taxon>
        <taxon>Metazoa</taxon>
        <taxon>Chordata</taxon>
        <taxon>Craniata</taxon>
        <taxon>Vertebrata</taxon>
        <taxon>Euteleostomi</taxon>
        <taxon>Actinopterygii</taxon>
        <taxon>Neopterygii</taxon>
        <taxon>Teleostei</taxon>
        <taxon>Ostariophysi</taxon>
        <taxon>Cypriniformes</taxon>
        <taxon>Cyprinidae</taxon>
        <taxon>Labeoninae</taxon>
        <taxon>Labeonini</taxon>
        <taxon>Cirrhinus</taxon>
    </lineage>
</organism>
<keyword evidence="1" id="KW-0539">Nucleus</keyword>
<dbReference type="Proteomes" id="UP001529510">
    <property type="component" value="Unassembled WGS sequence"/>
</dbReference>
<keyword evidence="5" id="KW-1185">Reference proteome</keyword>
<sequence>MLGHIDPSELQCTVAVERLNPAGQAIKRQLIRKATVTLGRNEFQEMVLRVHDGKAPQNFMLRELQLFTRFAKDGKCTVKFIPENTQVLVSDCPPDRLKMFLKTLSIKHQASQGIKPMSDRDKLRAGLPRAFETLSPLQLKDVQKANELRSKVNAPVQAKGPSERTVNKVLGERKQVKRPRPDCDTSP</sequence>
<feature type="region of interest" description="Disordered" evidence="2">
    <location>
        <begin position="150"/>
        <end position="187"/>
    </location>
</feature>
<feature type="non-terminal residue" evidence="4">
    <location>
        <position position="187"/>
    </location>
</feature>
<evidence type="ECO:0000259" key="3">
    <source>
        <dbReference type="Pfam" id="PF25344"/>
    </source>
</evidence>
<dbReference type="EMBL" id="JAMKFB020000002">
    <property type="protein sequence ID" value="KAL0200315.1"/>
    <property type="molecule type" value="Genomic_DNA"/>
</dbReference>
<evidence type="ECO:0000313" key="5">
    <source>
        <dbReference type="Proteomes" id="UP001529510"/>
    </source>
</evidence>
<comment type="caution">
    <text evidence="4">The sequence shown here is derived from an EMBL/GenBank/DDBJ whole genome shotgun (WGS) entry which is preliminary data.</text>
</comment>
<evidence type="ECO:0000256" key="1">
    <source>
        <dbReference type="ARBA" id="ARBA00023242"/>
    </source>
</evidence>